<comment type="caution">
    <text evidence="2">The sequence shown here is derived from an EMBL/GenBank/DDBJ whole genome shotgun (WGS) entry which is preliminary data.</text>
</comment>
<sequence>MKRVESFVHVLVPLFVVHFLEEIFTDFASIDLSVLHLSKYFNLDQQITFSLIQIALFLFLAVLLVLVLSKKRIPFILSLIFSIISLYEFSHVYEALKTQSYYPGLITGVIITIVGVVFVYKLLTGKFNYQK</sequence>
<proteinExistence type="predicted"/>
<feature type="transmembrane region" description="Helical" evidence="1">
    <location>
        <begin position="47"/>
        <end position="68"/>
    </location>
</feature>
<dbReference type="Proteomes" id="UP000178985">
    <property type="component" value="Unassembled WGS sequence"/>
</dbReference>
<dbReference type="InterPro" id="IPR025671">
    <property type="entry name" value="HXXEE"/>
</dbReference>
<evidence type="ECO:0000313" key="3">
    <source>
        <dbReference type="Proteomes" id="UP000178985"/>
    </source>
</evidence>
<dbReference type="AlphaFoldDB" id="A0A1F6V274"/>
<keyword evidence="1" id="KW-0812">Transmembrane</keyword>
<feature type="transmembrane region" description="Helical" evidence="1">
    <location>
        <begin position="75"/>
        <end position="93"/>
    </location>
</feature>
<keyword evidence="1" id="KW-0472">Membrane</keyword>
<dbReference type="Pfam" id="PF13787">
    <property type="entry name" value="HXXEE"/>
    <property type="match status" value="1"/>
</dbReference>
<keyword evidence="1" id="KW-1133">Transmembrane helix</keyword>
<feature type="transmembrane region" description="Helical" evidence="1">
    <location>
        <begin position="105"/>
        <end position="123"/>
    </location>
</feature>
<evidence type="ECO:0008006" key="4">
    <source>
        <dbReference type="Google" id="ProtNLM"/>
    </source>
</evidence>
<name>A0A1F6V274_9BACT</name>
<accession>A0A1F6V274</accession>
<feature type="transmembrane region" description="Helical" evidence="1">
    <location>
        <begin position="7"/>
        <end position="27"/>
    </location>
</feature>
<evidence type="ECO:0000256" key="1">
    <source>
        <dbReference type="SAM" id="Phobius"/>
    </source>
</evidence>
<protein>
    <recommendedName>
        <fullName evidence="4">HXXEE domain-containing protein</fullName>
    </recommendedName>
</protein>
<gene>
    <name evidence="2" type="ORF">A2733_02115</name>
</gene>
<reference evidence="2 3" key="1">
    <citation type="journal article" date="2016" name="Nat. Commun.">
        <title>Thousands of microbial genomes shed light on interconnected biogeochemical processes in an aquifer system.</title>
        <authorList>
            <person name="Anantharaman K."/>
            <person name="Brown C.T."/>
            <person name="Hug L.A."/>
            <person name="Sharon I."/>
            <person name="Castelle C.J."/>
            <person name="Probst A.J."/>
            <person name="Thomas B.C."/>
            <person name="Singh A."/>
            <person name="Wilkins M.J."/>
            <person name="Karaoz U."/>
            <person name="Brodie E.L."/>
            <person name="Williams K.H."/>
            <person name="Hubbard S.S."/>
            <person name="Banfield J.F."/>
        </authorList>
    </citation>
    <scope>NUCLEOTIDE SEQUENCE [LARGE SCALE GENOMIC DNA]</scope>
</reference>
<organism evidence="2 3">
    <name type="scientific">Candidatus Nomurabacteria bacterium RIFCSPHIGHO2_01_FULL_40_20</name>
    <dbReference type="NCBI Taxonomy" id="1801738"/>
    <lineage>
        <taxon>Bacteria</taxon>
        <taxon>Candidatus Nomuraibacteriota</taxon>
    </lineage>
</organism>
<dbReference type="EMBL" id="MFTO01000013">
    <property type="protein sequence ID" value="OGI63742.1"/>
    <property type="molecule type" value="Genomic_DNA"/>
</dbReference>
<evidence type="ECO:0000313" key="2">
    <source>
        <dbReference type="EMBL" id="OGI63742.1"/>
    </source>
</evidence>